<dbReference type="Pfam" id="PF12697">
    <property type="entry name" value="Abhydrolase_6"/>
    <property type="match status" value="1"/>
</dbReference>
<dbReference type="EMBL" id="CAJSTJ010000165">
    <property type="protein sequence ID" value="CAG7564375.1"/>
    <property type="molecule type" value="Genomic_DNA"/>
</dbReference>
<gene>
    <name evidence="2" type="ORF">FEQUK3_LOCUS10034</name>
</gene>
<dbReference type="InterPro" id="IPR052897">
    <property type="entry name" value="Sec-Metab_Biosynth_Hydrolase"/>
</dbReference>
<evidence type="ECO:0000259" key="1">
    <source>
        <dbReference type="Pfam" id="PF12697"/>
    </source>
</evidence>
<evidence type="ECO:0000313" key="2">
    <source>
        <dbReference type="EMBL" id="CAG7564375.1"/>
    </source>
</evidence>
<dbReference type="PANTHER" id="PTHR37017">
    <property type="entry name" value="AB HYDROLASE-1 DOMAIN-CONTAINING PROTEIN-RELATED"/>
    <property type="match status" value="1"/>
</dbReference>
<sequence>MSQQLKPVILFIHGAWHQPKHYSQLLTSIEAKGLTVVAPTLASAGYDDSVDGKELEDDVKAIQNEILPYIDNGRKVIAVGHSYGAVPLQVAVNGHTLAEREQKGLQGGFVSIIFIAPTPVLQKGISMYDSVGGQYTSAWFHDVSVGKPRPHWKFMKLTPTQETRLPLKNDKLMDAFFSDIDQTVANEVIPTLAHQSKGPFEVIVPCTPADLNVPKIMVICENDTIFDKDILTFVAERWGAKILEIESGHSPHLVEKYREWISDLISAEGEKPL</sequence>
<proteinExistence type="predicted"/>
<evidence type="ECO:0000313" key="3">
    <source>
        <dbReference type="Proteomes" id="UP000693738"/>
    </source>
</evidence>
<accession>A0A8J2IWH0</accession>
<comment type="caution">
    <text evidence="2">The sequence shown here is derived from an EMBL/GenBank/DDBJ whole genome shotgun (WGS) entry which is preliminary data.</text>
</comment>
<organism evidence="2 3">
    <name type="scientific">Fusarium equiseti</name>
    <name type="common">Fusarium scirpi</name>
    <dbReference type="NCBI Taxonomy" id="61235"/>
    <lineage>
        <taxon>Eukaryota</taxon>
        <taxon>Fungi</taxon>
        <taxon>Dikarya</taxon>
        <taxon>Ascomycota</taxon>
        <taxon>Pezizomycotina</taxon>
        <taxon>Sordariomycetes</taxon>
        <taxon>Hypocreomycetidae</taxon>
        <taxon>Hypocreales</taxon>
        <taxon>Nectriaceae</taxon>
        <taxon>Fusarium</taxon>
        <taxon>Fusarium incarnatum-equiseti species complex</taxon>
    </lineage>
</organism>
<protein>
    <recommendedName>
        <fullName evidence="1">AB hydrolase-1 domain-containing protein</fullName>
    </recommendedName>
</protein>
<dbReference type="AlphaFoldDB" id="A0A8J2IWH0"/>
<dbReference type="InterPro" id="IPR000073">
    <property type="entry name" value="AB_hydrolase_1"/>
</dbReference>
<feature type="domain" description="AB hydrolase-1" evidence="1">
    <location>
        <begin position="9"/>
        <end position="253"/>
    </location>
</feature>
<name>A0A8J2IWH0_FUSEQ</name>
<dbReference type="Proteomes" id="UP000693738">
    <property type="component" value="Unassembled WGS sequence"/>
</dbReference>
<dbReference type="PANTHER" id="PTHR37017:SF11">
    <property type="entry name" value="ESTERASE_LIPASE_THIOESTERASE DOMAIN-CONTAINING PROTEIN"/>
    <property type="match status" value="1"/>
</dbReference>
<reference evidence="2" key="1">
    <citation type="submission" date="2021-05" db="EMBL/GenBank/DDBJ databases">
        <authorList>
            <person name="Khan N."/>
        </authorList>
    </citation>
    <scope>NUCLEOTIDE SEQUENCE</scope>
</reference>